<sequence>MVDADEHEPAGTDESGDIVGSEDADGGTGTLTDTYVAAIQHELVELPADATRVGVVRKPTSWFHGAIDENRPELGPPADLLETFRQREEDMKMQGLCEEGAHNAAWDEVGFEEAYRKYLEESDEARAAIENLESRLAAGESLALVCFENTEKKRCHRTALRDVLSARGSA</sequence>
<evidence type="ECO:0000313" key="5">
    <source>
        <dbReference type="Proteomes" id="UP000637819"/>
    </source>
</evidence>
<dbReference type="GeneID" id="62876765"/>
<keyword evidence="1" id="KW-0175">Coiled coil</keyword>
<dbReference type="AlphaFoldDB" id="A0A8T8DZC2"/>
<feature type="region of interest" description="Disordered" evidence="2">
    <location>
        <begin position="1"/>
        <end position="30"/>
    </location>
</feature>
<evidence type="ECO:0000313" key="4">
    <source>
        <dbReference type="EMBL" id="QRV14526.1"/>
    </source>
</evidence>
<organism evidence="4 5">
    <name type="scientific">Haloterrigena salifodinae</name>
    <dbReference type="NCBI Taxonomy" id="2675099"/>
    <lineage>
        <taxon>Archaea</taxon>
        <taxon>Methanobacteriati</taxon>
        <taxon>Methanobacteriota</taxon>
        <taxon>Stenosarchaea group</taxon>
        <taxon>Halobacteria</taxon>
        <taxon>Halobacteriales</taxon>
        <taxon>Natrialbaceae</taxon>
        <taxon>Haloterrigena</taxon>
    </lineage>
</organism>
<dbReference type="KEGG" id="hsal:JMJ58_16535"/>
<feature type="domain" description="DUF488" evidence="3">
    <location>
        <begin position="47"/>
        <end position="168"/>
    </location>
</feature>
<proteinExistence type="predicted"/>
<evidence type="ECO:0000256" key="2">
    <source>
        <dbReference type="SAM" id="MobiDB-lite"/>
    </source>
</evidence>
<feature type="coiled-coil region" evidence="1">
    <location>
        <begin position="115"/>
        <end position="142"/>
    </location>
</feature>
<evidence type="ECO:0000256" key="1">
    <source>
        <dbReference type="SAM" id="Coils"/>
    </source>
</evidence>
<protein>
    <submittedName>
        <fullName evidence="4">DUF488 domain-containing protein</fullName>
    </submittedName>
</protein>
<dbReference type="EMBL" id="CP069188">
    <property type="protein sequence ID" value="QRV14526.1"/>
    <property type="molecule type" value="Genomic_DNA"/>
</dbReference>
<gene>
    <name evidence="4" type="ORF">JMJ58_16535</name>
</gene>
<feature type="compositionally biased region" description="Acidic residues" evidence="2">
    <location>
        <begin position="14"/>
        <end position="25"/>
    </location>
</feature>
<dbReference type="OrthoDB" id="200377at2157"/>
<dbReference type="RefSeq" id="WP_126661480.1">
    <property type="nucleotide sequence ID" value="NZ_CP069188.1"/>
</dbReference>
<dbReference type="InterPro" id="IPR054495">
    <property type="entry name" value="DUF488-N3a"/>
</dbReference>
<evidence type="ECO:0000259" key="3">
    <source>
        <dbReference type="Pfam" id="PF22751"/>
    </source>
</evidence>
<reference evidence="4 5" key="1">
    <citation type="submission" date="2021-01" db="EMBL/GenBank/DDBJ databases">
        <title>Genome Sequence and Methylation Pattern of Haloterrigena salifodinae BOL5-1, An Extremely Halophilic Archaeon from a Bolivian Salt Mine.</title>
        <authorList>
            <person name="DasSarma P."/>
            <person name="Anton B.P."/>
            <person name="DasSarma S.L."/>
            <person name="von Ehrenheim H.A.L."/>
            <person name="Martinez F.L."/>
            <person name="Guzman D."/>
            <person name="Roberts R.J."/>
            <person name="DasSarma S."/>
        </authorList>
    </citation>
    <scope>NUCLEOTIDE SEQUENCE [LARGE SCALE GENOMIC DNA]</scope>
    <source>
        <strain evidence="4 5">BOL5-1</strain>
    </source>
</reference>
<dbReference type="Proteomes" id="UP000637819">
    <property type="component" value="Chromosome"/>
</dbReference>
<name>A0A8T8DZC2_9EURY</name>
<accession>A0A8T8DZC2</accession>
<dbReference type="Pfam" id="PF22751">
    <property type="entry name" value="DUF488-N3a"/>
    <property type="match status" value="1"/>
</dbReference>
<keyword evidence="5" id="KW-1185">Reference proteome</keyword>